<accession>A0AAW2ZFI6</accession>
<dbReference type="AlphaFoldDB" id="A0AAW2ZFI6"/>
<sequence length="91" mass="10674">MFKQWLVKMAIEAGTRLLHTHLVKHMPMIRSTIENNVSKLRGGYRPVDMKNGRVNYEYDPGLLNDFGSKFSKYVKDVKEELKDEFKIGKKK</sequence>
<keyword evidence="2" id="KW-1185">Reference proteome</keyword>
<dbReference type="Proteomes" id="UP001431209">
    <property type="component" value="Unassembled WGS sequence"/>
</dbReference>
<proteinExistence type="predicted"/>
<protein>
    <submittedName>
        <fullName evidence="1">Adenylosuccinate synthetase</fullName>
    </submittedName>
</protein>
<organism evidence="1 2">
    <name type="scientific">Acrasis kona</name>
    <dbReference type="NCBI Taxonomy" id="1008807"/>
    <lineage>
        <taxon>Eukaryota</taxon>
        <taxon>Discoba</taxon>
        <taxon>Heterolobosea</taxon>
        <taxon>Tetramitia</taxon>
        <taxon>Eutetramitia</taxon>
        <taxon>Acrasidae</taxon>
        <taxon>Acrasis</taxon>
    </lineage>
</organism>
<evidence type="ECO:0000313" key="1">
    <source>
        <dbReference type="EMBL" id="KAL0488210.1"/>
    </source>
</evidence>
<comment type="caution">
    <text evidence="1">The sequence shown here is derived from an EMBL/GenBank/DDBJ whole genome shotgun (WGS) entry which is preliminary data.</text>
</comment>
<name>A0AAW2ZFI6_9EUKA</name>
<dbReference type="EMBL" id="JAOPGA020001415">
    <property type="protein sequence ID" value="KAL0488210.1"/>
    <property type="molecule type" value="Genomic_DNA"/>
</dbReference>
<gene>
    <name evidence="1" type="ORF">AKO1_015338</name>
</gene>
<evidence type="ECO:0000313" key="2">
    <source>
        <dbReference type="Proteomes" id="UP001431209"/>
    </source>
</evidence>
<reference evidence="1 2" key="1">
    <citation type="submission" date="2024-03" db="EMBL/GenBank/DDBJ databases">
        <title>The Acrasis kona genome and developmental transcriptomes reveal deep origins of eukaryotic multicellular pathways.</title>
        <authorList>
            <person name="Sheikh S."/>
            <person name="Fu C.-J."/>
            <person name="Brown M.W."/>
            <person name="Baldauf S.L."/>
        </authorList>
    </citation>
    <scope>NUCLEOTIDE SEQUENCE [LARGE SCALE GENOMIC DNA]</scope>
    <source>
        <strain evidence="1 2">ATCC MYA-3509</strain>
    </source>
</reference>